<dbReference type="SMART" id="SM00267">
    <property type="entry name" value="GGDEF"/>
    <property type="match status" value="1"/>
</dbReference>
<dbReference type="NCBIfam" id="TIGR00254">
    <property type="entry name" value="GGDEF"/>
    <property type="match status" value="1"/>
</dbReference>
<dbReference type="KEGG" id="aym:YM304_04780"/>
<dbReference type="PROSITE" id="PS50112">
    <property type="entry name" value="PAS"/>
    <property type="match status" value="1"/>
</dbReference>
<evidence type="ECO:0008006" key="5">
    <source>
        <dbReference type="Google" id="ProtNLM"/>
    </source>
</evidence>
<dbReference type="Gene3D" id="3.30.70.270">
    <property type="match status" value="1"/>
</dbReference>
<dbReference type="OrthoDB" id="23692at2"/>
<evidence type="ECO:0000259" key="2">
    <source>
        <dbReference type="PROSITE" id="PS50887"/>
    </source>
</evidence>
<gene>
    <name evidence="3" type="ORF">YM304_04780</name>
</gene>
<dbReference type="GO" id="GO:0052621">
    <property type="term" value="F:diguanylate cyclase activity"/>
    <property type="evidence" value="ECO:0007669"/>
    <property type="project" value="TreeGrafter"/>
</dbReference>
<protein>
    <recommendedName>
        <fullName evidence="5">GGDEF domain-containing protein</fullName>
    </recommendedName>
</protein>
<dbReference type="AlphaFoldDB" id="A0A6C7E344"/>
<dbReference type="PANTHER" id="PTHR45138:SF9">
    <property type="entry name" value="DIGUANYLATE CYCLASE DGCM-RELATED"/>
    <property type="match status" value="1"/>
</dbReference>
<reference evidence="3 4" key="1">
    <citation type="journal article" date="2013" name="Int. J. Syst. Evol. Microbiol.">
        <title>Ilumatobacter nonamiense sp. nov. and Ilumatobacter coccineum sp. nov., isolated from seashore sand.</title>
        <authorList>
            <person name="Matsumoto A."/>
            <person name="Kasai H."/>
            <person name="Matsuo Y."/>
            <person name="Shizuri Y."/>
            <person name="Ichikawa N."/>
            <person name="Fujita N."/>
            <person name="Omura S."/>
            <person name="Takahashi Y."/>
        </authorList>
    </citation>
    <scope>NUCLEOTIDE SEQUENCE [LARGE SCALE GENOMIC DNA]</scope>
    <source>
        <strain evidence="4">NBRC 103263 / KCTC 29153 / YM16-304</strain>
    </source>
</reference>
<keyword evidence="4" id="KW-1185">Reference proteome</keyword>
<dbReference type="EMBL" id="AP012057">
    <property type="protein sequence ID" value="BAN00792.1"/>
    <property type="molecule type" value="Genomic_DNA"/>
</dbReference>
<feature type="domain" description="PAS" evidence="1">
    <location>
        <begin position="24"/>
        <end position="92"/>
    </location>
</feature>
<dbReference type="InterPro" id="IPR000160">
    <property type="entry name" value="GGDEF_dom"/>
</dbReference>
<dbReference type="PROSITE" id="PS50887">
    <property type="entry name" value="GGDEF"/>
    <property type="match status" value="1"/>
</dbReference>
<organism evidence="3 4">
    <name type="scientific">Ilumatobacter coccineus (strain NBRC 103263 / KCTC 29153 / YM16-304)</name>
    <dbReference type="NCBI Taxonomy" id="1313172"/>
    <lineage>
        <taxon>Bacteria</taxon>
        <taxon>Bacillati</taxon>
        <taxon>Actinomycetota</taxon>
        <taxon>Acidimicrobiia</taxon>
        <taxon>Acidimicrobiales</taxon>
        <taxon>Ilumatobacteraceae</taxon>
        <taxon>Ilumatobacter</taxon>
    </lineage>
</organism>
<dbReference type="SMART" id="SM00091">
    <property type="entry name" value="PAS"/>
    <property type="match status" value="1"/>
</dbReference>
<evidence type="ECO:0000313" key="4">
    <source>
        <dbReference type="Proteomes" id="UP000011863"/>
    </source>
</evidence>
<dbReference type="InterPro" id="IPR043128">
    <property type="entry name" value="Rev_trsase/Diguanyl_cyclase"/>
</dbReference>
<dbReference type="SUPFAM" id="SSF55073">
    <property type="entry name" value="Nucleotide cyclase"/>
    <property type="match status" value="1"/>
</dbReference>
<dbReference type="InterPro" id="IPR035965">
    <property type="entry name" value="PAS-like_dom_sf"/>
</dbReference>
<name>A0A6C7E344_ILUCY</name>
<dbReference type="InterPro" id="IPR000014">
    <property type="entry name" value="PAS"/>
</dbReference>
<proteinExistence type="predicted"/>
<dbReference type="Pfam" id="PF00990">
    <property type="entry name" value="GGDEF"/>
    <property type="match status" value="1"/>
</dbReference>
<dbReference type="CDD" id="cd01949">
    <property type="entry name" value="GGDEF"/>
    <property type="match status" value="1"/>
</dbReference>
<dbReference type="Proteomes" id="UP000011863">
    <property type="component" value="Chromosome"/>
</dbReference>
<accession>A0A6C7E344</accession>
<sequence length="451" mass="48790">MRAVRTDASAMASLSIDAPLSRAELIAHLRQFLIVIDPFGQILQIETGFDDLLGYSIDSFVDKNAIDYVAPSQADEIAAHFVAGGEHLIRGEHDMFEIELVRRGGATEMMDCLATRVHRDHDGNLWMLALTPHSVRAPEQSLIDDHVNGASAREMAQRFAQLRSLVADGGVWIETFVLDERVDGLFTSVASGRADSALVSTFADLVDAPTARWNQPIGDERVSGALDLLPGELADAAERHGVQSVSLGVASSTGEPELGIVGFGSHPKAFDGYVGRMEARSLGLLTSALSRERDERLLRDAAERDALTGLSNRTTFDSSLQSDDHAAVLYVDIDNFKLVNDTFGHAAGDAVLIELSRRMLAVCRPNDVVARIGGDEFAVLLHDVDLAMAEKIARRLVASVAEPMPPEIGPEVVTVSAGLAYATDDLMHDADMAMLRCKRRGRNGLIVSTLR</sequence>
<dbReference type="InterPro" id="IPR050469">
    <property type="entry name" value="Diguanylate_Cyclase"/>
</dbReference>
<dbReference type="PANTHER" id="PTHR45138">
    <property type="entry name" value="REGULATORY COMPONENTS OF SENSORY TRANSDUCTION SYSTEM"/>
    <property type="match status" value="1"/>
</dbReference>
<feature type="domain" description="GGDEF" evidence="2">
    <location>
        <begin position="324"/>
        <end position="450"/>
    </location>
</feature>
<dbReference type="SUPFAM" id="SSF55785">
    <property type="entry name" value="PYP-like sensor domain (PAS domain)"/>
    <property type="match status" value="1"/>
</dbReference>
<dbReference type="InterPro" id="IPR029787">
    <property type="entry name" value="Nucleotide_cyclase"/>
</dbReference>
<dbReference type="Gene3D" id="3.30.450.20">
    <property type="entry name" value="PAS domain"/>
    <property type="match status" value="1"/>
</dbReference>
<evidence type="ECO:0000259" key="1">
    <source>
        <dbReference type="PROSITE" id="PS50112"/>
    </source>
</evidence>
<evidence type="ECO:0000313" key="3">
    <source>
        <dbReference type="EMBL" id="BAN00792.1"/>
    </source>
</evidence>
<dbReference type="CDD" id="cd00130">
    <property type="entry name" value="PAS"/>
    <property type="match status" value="1"/>
</dbReference>